<dbReference type="AlphaFoldDB" id="A0A382UER7"/>
<reference evidence="1" key="1">
    <citation type="submission" date="2018-05" db="EMBL/GenBank/DDBJ databases">
        <authorList>
            <person name="Lanie J.A."/>
            <person name="Ng W.-L."/>
            <person name="Kazmierczak K.M."/>
            <person name="Andrzejewski T.M."/>
            <person name="Davidsen T.M."/>
            <person name="Wayne K.J."/>
            <person name="Tettelin H."/>
            <person name="Glass J.I."/>
            <person name="Rusch D."/>
            <person name="Podicherti R."/>
            <person name="Tsui H.-C.T."/>
            <person name="Winkler M.E."/>
        </authorList>
    </citation>
    <scope>NUCLEOTIDE SEQUENCE</scope>
</reference>
<gene>
    <name evidence="1" type="ORF">METZ01_LOCUS385456</name>
</gene>
<proteinExistence type="predicted"/>
<accession>A0A382UER7</accession>
<organism evidence="1">
    <name type="scientific">marine metagenome</name>
    <dbReference type="NCBI Taxonomy" id="408172"/>
    <lineage>
        <taxon>unclassified sequences</taxon>
        <taxon>metagenomes</taxon>
        <taxon>ecological metagenomes</taxon>
    </lineage>
</organism>
<name>A0A382UER7_9ZZZZ</name>
<protein>
    <submittedName>
        <fullName evidence="1">Uncharacterized protein</fullName>
    </submittedName>
</protein>
<sequence>MIVNHLVGQWNEHYFRHSWGSVYQGRDPIYCQGVASGGDSHGNTMAKGG</sequence>
<evidence type="ECO:0000313" key="1">
    <source>
        <dbReference type="EMBL" id="SVD32602.1"/>
    </source>
</evidence>
<dbReference type="EMBL" id="UINC01143596">
    <property type="protein sequence ID" value="SVD32602.1"/>
    <property type="molecule type" value="Genomic_DNA"/>
</dbReference>
<feature type="non-terminal residue" evidence="1">
    <location>
        <position position="49"/>
    </location>
</feature>